<dbReference type="Gene3D" id="3.40.1350.60">
    <property type="match status" value="1"/>
</dbReference>
<comment type="similarity">
    <text evidence="1">Belongs to the SfsA family.</text>
</comment>
<dbReference type="InterPro" id="IPR040452">
    <property type="entry name" value="SfsA_C"/>
</dbReference>
<dbReference type="InterPro" id="IPR041465">
    <property type="entry name" value="SfsA_N"/>
</dbReference>
<dbReference type="Gene3D" id="2.40.50.580">
    <property type="match status" value="1"/>
</dbReference>
<sequence>MKFAAPLIEGRLVRRYKRFLADIELADGNLVTAHCVNPGAMLGLVTPGSRVLLSASTNPARKLGFSWELVEADLPGGPQWVGINTLRPNALVAEAFAEGRLAPLAGYGSLRPEVRYGRASRVDFLATGEGLPPCHVEVKNCHLLRQPGLAEFPDCVAARSARHMDELTEVVAQGGRAMLIIVVQMQAERFDVARDLDPAFDRAFARAAAGGVEIHAHRCRIDPTGITIADAIPVVSPSRTGP</sequence>
<reference evidence="4" key="1">
    <citation type="submission" date="2019-12" db="EMBL/GenBank/DDBJ databases">
        <authorList>
            <person name="Cremers G."/>
        </authorList>
    </citation>
    <scope>NUCLEOTIDE SEQUENCE</scope>
    <source>
        <strain evidence="4">Mbul1</strain>
    </source>
</reference>
<evidence type="ECO:0000259" key="3">
    <source>
        <dbReference type="Pfam" id="PF17746"/>
    </source>
</evidence>
<feature type="domain" description="Sugar fermentation stimulation protein C-terminal" evidence="2">
    <location>
        <begin position="87"/>
        <end position="224"/>
    </location>
</feature>
<evidence type="ECO:0000259" key="2">
    <source>
        <dbReference type="Pfam" id="PF03749"/>
    </source>
</evidence>
<dbReference type="CDD" id="cd22359">
    <property type="entry name" value="SfsA-like_bacterial"/>
    <property type="match status" value="1"/>
</dbReference>
<dbReference type="HAMAP" id="MF_00095">
    <property type="entry name" value="SfsA"/>
    <property type="match status" value="1"/>
</dbReference>
<proteinExistence type="inferred from homology"/>
<organism evidence="4">
    <name type="scientific">Methylobacterium bullatum</name>
    <dbReference type="NCBI Taxonomy" id="570505"/>
    <lineage>
        <taxon>Bacteria</taxon>
        <taxon>Pseudomonadati</taxon>
        <taxon>Pseudomonadota</taxon>
        <taxon>Alphaproteobacteria</taxon>
        <taxon>Hyphomicrobiales</taxon>
        <taxon>Methylobacteriaceae</taxon>
        <taxon>Methylobacterium</taxon>
    </lineage>
</organism>
<dbReference type="EMBL" id="LR743504">
    <property type="protein sequence ID" value="CAA2103925.1"/>
    <property type="molecule type" value="Genomic_DNA"/>
</dbReference>
<dbReference type="NCBIfam" id="TIGR00230">
    <property type="entry name" value="sfsA"/>
    <property type="match status" value="1"/>
</dbReference>
<accession>A0A679ITW1</accession>
<dbReference type="GO" id="GO:0003677">
    <property type="term" value="F:DNA binding"/>
    <property type="evidence" value="ECO:0007669"/>
    <property type="project" value="InterPro"/>
</dbReference>
<evidence type="ECO:0000313" key="4">
    <source>
        <dbReference type="EMBL" id="CAA2103925.1"/>
    </source>
</evidence>
<dbReference type="Pfam" id="PF03749">
    <property type="entry name" value="SfsA"/>
    <property type="match status" value="1"/>
</dbReference>
<dbReference type="Pfam" id="PF17746">
    <property type="entry name" value="SfsA_N"/>
    <property type="match status" value="1"/>
</dbReference>
<protein>
    <recommendedName>
        <fullName evidence="1">Sugar fermentation stimulation protein homolog</fullName>
    </recommendedName>
</protein>
<dbReference type="AlphaFoldDB" id="A0A679ITW1"/>
<name>A0A679ITW1_9HYPH</name>
<evidence type="ECO:0000256" key="1">
    <source>
        <dbReference type="HAMAP-Rule" id="MF_00095"/>
    </source>
</evidence>
<dbReference type="PANTHER" id="PTHR30545:SF2">
    <property type="entry name" value="SUGAR FERMENTATION STIMULATION PROTEIN A"/>
    <property type="match status" value="1"/>
</dbReference>
<gene>
    <name evidence="1 4" type="primary">sfsA</name>
    <name evidence="4" type="ORF">MBUL_02443</name>
</gene>
<dbReference type="InterPro" id="IPR005224">
    <property type="entry name" value="SfsA"/>
</dbReference>
<feature type="domain" description="SfsA N-terminal OB" evidence="3">
    <location>
        <begin position="13"/>
        <end position="83"/>
    </location>
</feature>
<dbReference type="PANTHER" id="PTHR30545">
    <property type="entry name" value="SUGAR FERMENTATION STIMULATION PROTEIN A"/>
    <property type="match status" value="1"/>
</dbReference>